<protein>
    <submittedName>
        <fullName evidence="1">Uncharacterized protein</fullName>
    </submittedName>
</protein>
<keyword evidence="2" id="KW-1185">Reference proteome</keyword>
<name>V7CCK3_PHAVU</name>
<proteinExistence type="predicted"/>
<dbReference type="AlphaFoldDB" id="V7CCK3"/>
<gene>
    <name evidence="1" type="ORF">PHAVU_003G244200g</name>
</gene>
<dbReference type="EMBL" id="CM002290">
    <property type="protein sequence ID" value="ESW27922.1"/>
    <property type="molecule type" value="Genomic_DNA"/>
</dbReference>
<accession>V7CCK3</accession>
<sequence>MEFVVCGQQKSQSTINVPSRSNLIKKFISARPKINNKAFLSFFQIQLIFIAPHDTVDAPLIVCLATYICFTFVEEKFLSEPRD</sequence>
<evidence type="ECO:0000313" key="1">
    <source>
        <dbReference type="EMBL" id="ESW27922.1"/>
    </source>
</evidence>
<dbReference type="Proteomes" id="UP000000226">
    <property type="component" value="Chromosome 3"/>
</dbReference>
<organism evidence="1 2">
    <name type="scientific">Phaseolus vulgaris</name>
    <name type="common">Kidney bean</name>
    <name type="synonym">French bean</name>
    <dbReference type="NCBI Taxonomy" id="3885"/>
    <lineage>
        <taxon>Eukaryota</taxon>
        <taxon>Viridiplantae</taxon>
        <taxon>Streptophyta</taxon>
        <taxon>Embryophyta</taxon>
        <taxon>Tracheophyta</taxon>
        <taxon>Spermatophyta</taxon>
        <taxon>Magnoliopsida</taxon>
        <taxon>eudicotyledons</taxon>
        <taxon>Gunneridae</taxon>
        <taxon>Pentapetalae</taxon>
        <taxon>rosids</taxon>
        <taxon>fabids</taxon>
        <taxon>Fabales</taxon>
        <taxon>Fabaceae</taxon>
        <taxon>Papilionoideae</taxon>
        <taxon>50 kb inversion clade</taxon>
        <taxon>NPAAA clade</taxon>
        <taxon>indigoferoid/millettioid clade</taxon>
        <taxon>Phaseoleae</taxon>
        <taxon>Phaseolus</taxon>
    </lineage>
</organism>
<reference evidence="2" key="1">
    <citation type="journal article" date="2014" name="Nat. Genet.">
        <title>A reference genome for common bean and genome-wide analysis of dual domestications.</title>
        <authorList>
            <person name="Schmutz J."/>
            <person name="McClean P.E."/>
            <person name="Mamidi S."/>
            <person name="Wu G.A."/>
            <person name="Cannon S.B."/>
            <person name="Grimwood J."/>
            <person name="Jenkins J."/>
            <person name="Shu S."/>
            <person name="Song Q."/>
            <person name="Chavarro C."/>
            <person name="Torres-Torres M."/>
            <person name="Geffroy V."/>
            <person name="Moghaddam S.M."/>
            <person name="Gao D."/>
            <person name="Abernathy B."/>
            <person name="Barry K."/>
            <person name="Blair M."/>
            <person name="Brick M.A."/>
            <person name="Chovatia M."/>
            <person name="Gepts P."/>
            <person name="Goodstein D.M."/>
            <person name="Gonzales M."/>
            <person name="Hellsten U."/>
            <person name="Hyten D.L."/>
            <person name="Jia G."/>
            <person name="Kelly J.D."/>
            <person name="Kudrna D."/>
            <person name="Lee R."/>
            <person name="Richard M.M."/>
            <person name="Miklas P.N."/>
            <person name="Osorno J.M."/>
            <person name="Rodrigues J."/>
            <person name="Thareau V."/>
            <person name="Urrea C.A."/>
            <person name="Wang M."/>
            <person name="Yu Y."/>
            <person name="Zhang M."/>
            <person name="Wing R.A."/>
            <person name="Cregan P.B."/>
            <person name="Rokhsar D.S."/>
            <person name="Jackson S.A."/>
        </authorList>
    </citation>
    <scope>NUCLEOTIDE SEQUENCE [LARGE SCALE GENOMIC DNA]</scope>
    <source>
        <strain evidence="2">cv. G19833</strain>
    </source>
</reference>
<evidence type="ECO:0000313" key="2">
    <source>
        <dbReference type="Proteomes" id="UP000000226"/>
    </source>
</evidence>
<dbReference type="Gramene" id="ESW27922">
    <property type="protein sequence ID" value="ESW27922"/>
    <property type="gene ID" value="PHAVU_003G244200g"/>
</dbReference>